<dbReference type="AlphaFoldDB" id="A0A4Q1K7B4"/>
<reference evidence="2" key="1">
    <citation type="submission" date="2019-01" db="EMBL/GenBank/DDBJ databases">
        <title>Cytophagaceae bacterium strain CAR-16.</title>
        <authorList>
            <person name="Chen W.-M."/>
        </authorList>
    </citation>
    <scope>NUCLEOTIDE SEQUENCE [LARGE SCALE GENOMIC DNA]</scope>
    <source>
        <strain evidence="2">WWJ-16</strain>
    </source>
</reference>
<protein>
    <recommendedName>
        <fullName evidence="3">Nucleotide-diphospho-sugar transferase domain-containing protein</fullName>
    </recommendedName>
</protein>
<evidence type="ECO:0000313" key="2">
    <source>
        <dbReference type="Proteomes" id="UP000289857"/>
    </source>
</evidence>
<evidence type="ECO:0000313" key="1">
    <source>
        <dbReference type="EMBL" id="RXR21859.1"/>
    </source>
</evidence>
<dbReference type="OrthoDB" id="1339001at2"/>
<comment type="caution">
    <text evidence="1">The sequence shown here is derived from an EMBL/GenBank/DDBJ whole genome shotgun (WGS) entry which is preliminary data.</text>
</comment>
<proteinExistence type="predicted"/>
<name>A0A4Q1K7B4_9FLAO</name>
<gene>
    <name evidence="1" type="ORF">EQG61_10265</name>
</gene>
<dbReference type="Proteomes" id="UP000289857">
    <property type="component" value="Unassembled WGS sequence"/>
</dbReference>
<sequence>MDKSKIALLSTVINFELYEKSAPLFPQGIQKYIIDGRNGMHGIHSLHYLFQKLKGKGIEWLIMADEDVLFTQPDAVFSLIETMEKQNYSVCGVRDGGVIAHRNYNPYAINTFFSILNFKAIEKIYRKATIQNNQFCRAGEFSDDLSQLPYAYDAESTFEQYYCFYFWLRRQGHRFLFLESTTEPDGIANSVYVNGGKILTHTWYARSYGINTKHTDRINAFLKEVPEHKSQPMDSPIIFKKSTFAMEQRCKKLLAKIRHKLKS</sequence>
<dbReference type="EMBL" id="SBKN01000006">
    <property type="protein sequence ID" value="RXR21859.1"/>
    <property type="molecule type" value="Genomic_DNA"/>
</dbReference>
<dbReference type="RefSeq" id="WP_129461833.1">
    <property type="nucleotide sequence ID" value="NZ_SBKN01000006.1"/>
</dbReference>
<keyword evidence="2" id="KW-1185">Reference proteome</keyword>
<evidence type="ECO:0008006" key="3">
    <source>
        <dbReference type="Google" id="ProtNLM"/>
    </source>
</evidence>
<accession>A0A4Q1K7B4</accession>
<organism evidence="1 2">
    <name type="scientific">Flavobacterium stagni</name>
    <dbReference type="NCBI Taxonomy" id="2506421"/>
    <lineage>
        <taxon>Bacteria</taxon>
        <taxon>Pseudomonadati</taxon>
        <taxon>Bacteroidota</taxon>
        <taxon>Flavobacteriia</taxon>
        <taxon>Flavobacteriales</taxon>
        <taxon>Flavobacteriaceae</taxon>
        <taxon>Flavobacterium</taxon>
    </lineage>
</organism>